<name>A0A840N8W1_9PSEU</name>
<dbReference type="InterPro" id="IPR051606">
    <property type="entry name" value="Polyketide_Oxido-like"/>
</dbReference>
<dbReference type="PANTHER" id="PTHR43355:SF2">
    <property type="entry name" value="FLAVIN REDUCTASE (NADPH)"/>
    <property type="match status" value="1"/>
</dbReference>
<dbReference type="Gene3D" id="3.40.50.720">
    <property type="entry name" value="NAD(P)-binding Rossmann-like Domain"/>
    <property type="match status" value="1"/>
</dbReference>
<dbReference type="PANTHER" id="PTHR43355">
    <property type="entry name" value="FLAVIN REDUCTASE (NADPH)"/>
    <property type="match status" value="1"/>
</dbReference>
<evidence type="ECO:0000259" key="1">
    <source>
        <dbReference type="Pfam" id="PF13460"/>
    </source>
</evidence>
<comment type="caution">
    <text evidence="2">The sequence shown here is derived from an EMBL/GenBank/DDBJ whole genome shotgun (WGS) entry which is preliminary data.</text>
</comment>
<dbReference type="RefSeq" id="WP_184476687.1">
    <property type="nucleotide sequence ID" value="NZ_JACHIV010000001.1"/>
</dbReference>
<dbReference type="AlphaFoldDB" id="A0A840N8W1"/>
<dbReference type="InterPro" id="IPR036291">
    <property type="entry name" value="NAD(P)-bd_dom_sf"/>
</dbReference>
<evidence type="ECO:0000313" key="3">
    <source>
        <dbReference type="Proteomes" id="UP000580474"/>
    </source>
</evidence>
<accession>A0A840N8W1</accession>
<dbReference type="SUPFAM" id="SSF51735">
    <property type="entry name" value="NAD(P)-binding Rossmann-fold domains"/>
    <property type="match status" value="1"/>
</dbReference>
<keyword evidence="3" id="KW-1185">Reference proteome</keyword>
<protein>
    <recommendedName>
        <fullName evidence="1">NAD(P)-binding domain-containing protein</fullName>
    </recommendedName>
</protein>
<dbReference type="GO" id="GO:0016646">
    <property type="term" value="F:oxidoreductase activity, acting on the CH-NH group of donors, NAD or NADP as acceptor"/>
    <property type="evidence" value="ECO:0007669"/>
    <property type="project" value="TreeGrafter"/>
</dbReference>
<reference evidence="2 3" key="1">
    <citation type="submission" date="2020-08" db="EMBL/GenBank/DDBJ databases">
        <title>Sequencing the genomes of 1000 actinobacteria strains.</title>
        <authorList>
            <person name="Klenk H.-P."/>
        </authorList>
    </citation>
    <scope>NUCLEOTIDE SEQUENCE [LARGE SCALE GENOMIC DNA]</scope>
    <source>
        <strain evidence="2 3">DSM 45582</strain>
    </source>
</reference>
<evidence type="ECO:0000313" key="2">
    <source>
        <dbReference type="EMBL" id="MBB5067271.1"/>
    </source>
</evidence>
<dbReference type="Pfam" id="PF13460">
    <property type="entry name" value="NAD_binding_10"/>
    <property type="match status" value="1"/>
</dbReference>
<dbReference type="InterPro" id="IPR016040">
    <property type="entry name" value="NAD(P)-bd_dom"/>
</dbReference>
<feature type="domain" description="NAD(P)-binding" evidence="1">
    <location>
        <begin position="7"/>
        <end position="174"/>
    </location>
</feature>
<dbReference type="Proteomes" id="UP000580474">
    <property type="component" value="Unassembled WGS sequence"/>
</dbReference>
<dbReference type="EMBL" id="JACHIV010000001">
    <property type="protein sequence ID" value="MBB5067271.1"/>
    <property type="molecule type" value="Genomic_DNA"/>
</dbReference>
<sequence>MRIVLFGATGYAGGRILAEALSRGHEVVGVARDVSGLAERRGLTARAGSMHDADFVVDVTRDADAVLIATPGRPLEGGKKLLDAVPALFDAARKNGFRLGVVGGAGSLRVAEGGPRVIDTPEFPEEFKPEASSHAEVLDALREAPQEVDWFYVSPPAVFGSYAPGERTGGYRVGGDVLLSDADGRSTIGGDDYALAFVDELDRPAHRRTRFTVAY</sequence>
<proteinExistence type="predicted"/>
<gene>
    <name evidence="2" type="ORF">BJ969_000359</name>
</gene>
<organism evidence="2 3">
    <name type="scientific">Saccharopolyspora gloriosae</name>
    <dbReference type="NCBI Taxonomy" id="455344"/>
    <lineage>
        <taxon>Bacteria</taxon>
        <taxon>Bacillati</taxon>
        <taxon>Actinomycetota</taxon>
        <taxon>Actinomycetes</taxon>
        <taxon>Pseudonocardiales</taxon>
        <taxon>Pseudonocardiaceae</taxon>
        <taxon>Saccharopolyspora</taxon>
    </lineage>
</organism>